<protein>
    <recommendedName>
        <fullName evidence="11">Protease HtpX homolog</fullName>
        <ecNumber evidence="11">3.4.24.-</ecNumber>
    </recommendedName>
</protein>
<dbReference type="AlphaFoldDB" id="A0A2K5AS29"/>
<keyword evidence="3 11" id="KW-0645">Protease</keyword>
<keyword evidence="10 11" id="KW-0472">Membrane</keyword>
<dbReference type="GO" id="GO:0006508">
    <property type="term" value="P:proteolysis"/>
    <property type="evidence" value="ECO:0007669"/>
    <property type="project" value="UniProtKB-KW"/>
</dbReference>
<feature type="transmembrane region" description="Helical" evidence="11">
    <location>
        <begin position="37"/>
        <end position="59"/>
    </location>
</feature>
<evidence type="ECO:0000256" key="3">
    <source>
        <dbReference type="ARBA" id="ARBA00022670"/>
    </source>
</evidence>
<name>A0A2K5AS29_9ARCH</name>
<feature type="binding site" evidence="11">
    <location>
        <position position="146"/>
    </location>
    <ligand>
        <name>Zn(2+)</name>
        <dbReference type="ChEBI" id="CHEBI:29105"/>
        <note>catalytic</note>
    </ligand>
</feature>
<comment type="subcellular location">
    <subcellularLocation>
        <location evidence="11">Cell membrane</location>
        <topology evidence="11">Multi-pass membrane protein</topology>
    </subcellularLocation>
</comment>
<keyword evidence="4 11" id="KW-0812">Transmembrane</keyword>
<feature type="active site" evidence="11">
    <location>
        <position position="143"/>
    </location>
</feature>
<dbReference type="EMBL" id="LT981265">
    <property type="protein sequence ID" value="SPC34435.1"/>
    <property type="molecule type" value="Genomic_DNA"/>
</dbReference>
<gene>
    <name evidence="11 13" type="primary">htpX</name>
    <name evidence="13" type="ORF">NCAV_1268</name>
</gene>
<evidence type="ECO:0000256" key="10">
    <source>
        <dbReference type="ARBA" id="ARBA00023136"/>
    </source>
</evidence>
<dbReference type="Pfam" id="PF01435">
    <property type="entry name" value="Peptidase_M48"/>
    <property type="match status" value="1"/>
</dbReference>
<evidence type="ECO:0000259" key="12">
    <source>
        <dbReference type="Pfam" id="PF01435"/>
    </source>
</evidence>
<feature type="domain" description="Peptidase M48" evidence="12">
    <location>
        <begin position="79"/>
        <end position="290"/>
    </location>
</feature>
<evidence type="ECO:0000256" key="9">
    <source>
        <dbReference type="ARBA" id="ARBA00023049"/>
    </source>
</evidence>
<dbReference type="Gene3D" id="3.30.2010.10">
    <property type="entry name" value="Metalloproteases ('zincins'), catalytic domain"/>
    <property type="match status" value="1"/>
</dbReference>
<organism evidence="13 14">
    <name type="scientific">Candidatus Nitrosocaldus cavascurensis</name>
    <dbReference type="NCBI Taxonomy" id="2058097"/>
    <lineage>
        <taxon>Archaea</taxon>
        <taxon>Nitrososphaerota</taxon>
        <taxon>Nitrososphaeria</taxon>
        <taxon>Candidatus Nitrosocaldales</taxon>
        <taxon>Candidatus Nitrosocaldaceae</taxon>
        <taxon>Candidatus Nitrosocaldus</taxon>
    </lineage>
</organism>
<dbReference type="InterPro" id="IPR001915">
    <property type="entry name" value="Peptidase_M48"/>
</dbReference>
<dbReference type="InterPro" id="IPR022919">
    <property type="entry name" value="Pept_M48_protease_HtpX"/>
</dbReference>
<feature type="transmembrane region" description="Helical" evidence="11">
    <location>
        <begin position="152"/>
        <end position="173"/>
    </location>
</feature>
<dbReference type="PANTHER" id="PTHR43221">
    <property type="entry name" value="PROTEASE HTPX"/>
    <property type="match status" value="1"/>
</dbReference>
<feature type="transmembrane region" description="Helical" evidence="11">
    <location>
        <begin position="185"/>
        <end position="206"/>
    </location>
</feature>
<dbReference type="RefSeq" id="WP_103286911.1">
    <property type="nucleotide sequence ID" value="NZ_LT981265.1"/>
</dbReference>
<dbReference type="Proteomes" id="UP000236248">
    <property type="component" value="Chromosome NCAV"/>
</dbReference>
<accession>A0A2K5AS29</accession>
<keyword evidence="5 11" id="KW-0479">Metal-binding</keyword>
<reference evidence="14" key="1">
    <citation type="submission" date="2018-01" db="EMBL/GenBank/DDBJ databases">
        <authorList>
            <person name="Kerou L M."/>
        </authorList>
    </citation>
    <scope>NUCLEOTIDE SEQUENCE [LARGE SCALE GENOMIC DNA]</scope>
    <source>
        <strain evidence="14">SCU2</strain>
    </source>
</reference>
<dbReference type="GO" id="GO:0008270">
    <property type="term" value="F:zinc ion binding"/>
    <property type="evidence" value="ECO:0007669"/>
    <property type="project" value="UniProtKB-UniRule"/>
</dbReference>
<dbReference type="GeneID" id="41595268"/>
<keyword evidence="2 11" id="KW-1003">Cell membrane</keyword>
<dbReference type="GO" id="GO:0005886">
    <property type="term" value="C:plasma membrane"/>
    <property type="evidence" value="ECO:0007669"/>
    <property type="project" value="UniProtKB-SubCell"/>
</dbReference>
<evidence type="ECO:0000256" key="8">
    <source>
        <dbReference type="ARBA" id="ARBA00022989"/>
    </source>
</evidence>
<dbReference type="InterPro" id="IPR050083">
    <property type="entry name" value="HtpX_protease"/>
</dbReference>
<keyword evidence="7 11" id="KW-0862">Zinc</keyword>
<evidence type="ECO:0000256" key="7">
    <source>
        <dbReference type="ARBA" id="ARBA00022833"/>
    </source>
</evidence>
<evidence type="ECO:0000256" key="11">
    <source>
        <dbReference type="HAMAP-Rule" id="MF_00188"/>
    </source>
</evidence>
<evidence type="ECO:0000313" key="14">
    <source>
        <dbReference type="Proteomes" id="UP000236248"/>
    </source>
</evidence>
<dbReference type="HAMAP" id="MF_00188">
    <property type="entry name" value="Pept_M48_protease_HtpX"/>
    <property type="match status" value="1"/>
</dbReference>
<dbReference type="NCBIfam" id="NF002669">
    <property type="entry name" value="PRK02391.1"/>
    <property type="match status" value="1"/>
</dbReference>
<comment type="similarity">
    <text evidence="1 11">Belongs to the peptidase M48B family.</text>
</comment>
<evidence type="ECO:0000256" key="1">
    <source>
        <dbReference type="ARBA" id="ARBA00009779"/>
    </source>
</evidence>
<feature type="binding site" evidence="11">
    <location>
        <position position="214"/>
    </location>
    <ligand>
        <name>Zn(2+)</name>
        <dbReference type="ChEBI" id="CHEBI:29105"/>
        <note>catalytic</note>
    </ligand>
</feature>
<proteinExistence type="inferred from homology"/>
<dbReference type="PANTHER" id="PTHR43221:SF2">
    <property type="entry name" value="PROTEASE HTPX HOMOLOG"/>
    <property type="match status" value="1"/>
</dbReference>
<dbReference type="GO" id="GO:0004222">
    <property type="term" value="F:metalloendopeptidase activity"/>
    <property type="evidence" value="ECO:0007669"/>
    <property type="project" value="UniProtKB-UniRule"/>
</dbReference>
<keyword evidence="8 11" id="KW-1133">Transmembrane helix</keyword>
<comment type="cofactor">
    <cofactor evidence="11">
        <name>Zn(2+)</name>
        <dbReference type="ChEBI" id="CHEBI:29105"/>
    </cofactor>
    <text evidence="11">Binds 1 zinc ion per subunit.</text>
</comment>
<keyword evidence="9 11" id="KW-0482">Metalloprotease</keyword>
<keyword evidence="14" id="KW-1185">Reference proteome</keyword>
<evidence type="ECO:0000256" key="2">
    <source>
        <dbReference type="ARBA" id="ARBA00022475"/>
    </source>
</evidence>
<evidence type="ECO:0000256" key="5">
    <source>
        <dbReference type="ARBA" id="ARBA00022723"/>
    </source>
</evidence>
<feature type="transmembrane region" description="Helical" evidence="11">
    <location>
        <begin position="12"/>
        <end position="31"/>
    </location>
</feature>
<evidence type="ECO:0000256" key="4">
    <source>
        <dbReference type="ARBA" id="ARBA00022692"/>
    </source>
</evidence>
<dbReference type="KEGG" id="ncv:NCAV_1268"/>
<dbReference type="EC" id="3.4.24.-" evidence="11"/>
<feature type="binding site" evidence="11">
    <location>
        <position position="142"/>
    </location>
    <ligand>
        <name>Zn(2+)</name>
        <dbReference type="ChEBI" id="CHEBI:29105"/>
        <note>catalytic</note>
    </ligand>
</feature>
<evidence type="ECO:0000313" key="13">
    <source>
        <dbReference type="EMBL" id="SPC34435.1"/>
    </source>
</evidence>
<evidence type="ECO:0000256" key="6">
    <source>
        <dbReference type="ARBA" id="ARBA00022801"/>
    </source>
</evidence>
<keyword evidence="6 11" id="KW-0378">Hydrolase</keyword>
<sequence length="295" mass="33538">MQRYEWKKKDIGITMRLMLCFTVLAVLYFIFLSVLAYVGVGIIPLIFLGAFFIIMQYLFSDRIVLWSTGAKIVSEYEYPRLHTIVDRLVARAGLPKPRVAVMHTDVPNAFATGKGRRSSVVAVTTGLMRILNDEELEGVIAHELAHIKNRDVLAITLASIFSTIAWYVMHYGWYGSYGYRSRDQAGGLILAIIIAMITWFVSFLMIRAISRYREYIADRDGALLTGKPSRLASALMKISGMMNRIPERDLREVEAMNAFFIIPALSGDTLSRLFSTHPPVEERIRRLMEMEASMH</sequence>
<dbReference type="CDD" id="cd07327">
    <property type="entry name" value="M48B_HtpX_like"/>
    <property type="match status" value="1"/>
</dbReference>